<dbReference type="PANTHER" id="PTHR46502">
    <property type="entry name" value="C2 DOMAIN-CONTAINING"/>
    <property type="match status" value="1"/>
</dbReference>
<evidence type="ECO:0000259" key="3">
    <source>
        <dbReference type="PROSITE" id="PS50004"/>
    </source>
</evidence>
<evidence type="ECO:0000313" key="4">
    <source>
        <dbReference type="EMBL" id="KAJ3168400.1"/>
    </source>
</evidence>
<dbReference type="AlphaFoldDB" id="A0AAD5TBF7"/>
<dbReference type="InterPro" id="IPR035892">
    <property type="entry name" value="C2_domain_sf"/>
</dbReference>
<dbReference type="Gene3D" id="2.60.40.150">
    <property type="entry name" value="C2 domain"/>
    <property type="match status" value="1"/>
</dbReference>
<proteinExistence type="predicted"/>
<reference evidence="4" key="1">
    <citation type="submission" date="2020-05" db="EMBL/GenBank/DDBJ databases">
        <title>Phylogenomic resolution of chytrid fungi.</title>
        <authorList>
            <person name="Stajich J.E."/>
            <person name="Amses K."/>
            <person name="Simmons R."/>
            <person name="Seto K."/>
            <person name="Myers J."/>
            <person name="Bonds A."/>
            <person name="Quandt C.A."/>
            <person name="Barry K."/>
            <person name="Liu P."/>
            <person name="Grigoriev I."/>
            <person name="Longcore J.E."/>
            <person name="James T.Y."/>
        </authorList>
    </citation>
    <scope>NUCLEOTIDE SEQUENCE</scope>
    <source>
        <strain evidence="4">JEL0379</strain>
    </source>
</reference>
<evidence type="ECO:0000256" key="2">
    <source>
        <dbReference type="ARBA" id="ARBA00022837"/>
    </source>
</evidence>
<organism evidence="4 5">
    <name type="scientific">Geranomyces variabilis</name>
    <dbReference type="NCBI Taxonomy" id="109894"/>
    <lineage>
        <taxon>Eukaryota</taxon>
        <taxon>Fungi</taxon>
        <taxon>Fungi incertae sedis</taxon>
        <taxon>Chytridiomycota</taxon>
        <taxon>Chytridiomycota incertae sedis</taxon>
        <taxon>Chytridiomycetes</taxon>
        <taxon>Spizellomycetales</taxon>
        <taxon>Powellomycetaceae</taxon>
        <taxon>Geranomyces</taxon>
    </lineage>
</organism>
<keyword evidence="2" id="KW-0106">Calcium</keyword>
<dbReference type="PANTHER" id="PTHR46502:SF2">
    <property type="entry name" value="16 KDA PHLOEM PROTEIN 2"/>
    <property type="match status" value="1"/>
</dbReference>
<dbReference type="EMBL" id="JADGJQ010000121">
    <property type="protein sequence ID" value="KAJ3168400.1"/>
    <property type="molecule type" value="Genomic_DNA"/>
</dbReference>
<accession>A0AAD5TBF7</accession>
<dbReference type="Pfam" id="PF00168">
    <property type="entry name" value="C2"/>
    <property type="match status" value="1"/>
</dbReference>
<evidence type="ECO:0000313" key="5">
    <source>
        <dbReference type="Proteomes" id="UP001212152"/>
    </source>
</evidence>
<gene>
    <name evidence="4" type="ORF">HDU87_001164</name>
</gene>
<keyword evidence="1" id="KW-0479">Metal-binding</keyword>
<keyword evidence="5" id="KW-1185">Reference proteome</keyword>
<dbReference type="SMART" id="SM00239">
    <property type="entry name" value="C2"/>
    <property type="match status" value="1"/>
</dbReference>
<dbReference type="Proteomes" id="UP001212152">
    <property type="component" value="Unassembled WGS sequence"/>
</dbReference>
<dbReference type="InterPro" id="IPR000008">
    <property type="entry name" value="C2_dom"/>
</dbReference>
<dbReference type="GO" id="GO:0046872">
    <property type="term" value="F:metal ion binding"/>
    <property type="evidence" value="ECO:0007669"/>
    <property type="project" value="UniProtKB-KW"/>
</dbReference>
<feature type="domain" description="C2" evidence="3">
    <location>
        <begin position="1"/>
        <end position="102"/>
    </location>
</feature>
<sequence>MVLACKLISVAGVKDEDFIGSNDLYVKLSTDEKNWVKSTVKRGAGKQAVFDELFTFDVLPQPNAKLYVEVYDKDPLKDDKLGSASVSIADIGAEQKDVVVELHRHIIHRHAGVVNLRVSHI</sequence>
<name>A0AAD5TBF7_9FUNG</name>
<dbReference type="CDD" id="cd00030">
    <property type="entry name" value="C2"/>
    <property type="match status" value="1"/>
</dbReference>
<evidence type="ECO:0000256" key="1">
    <source>
        <dbReference type="ARBA" id="ARBA00022723"/>
    </source>
</evidence>
<dbReference type="SUPFAM" id="SSF49562">
    <property type="entry name" value="C2 domain (Calcium/lipid-binding domain, CaLB)"/>
    <property type="match status" value="1"/>
</dbReference>
<protein>
    <recommendedName>
        <fullName evidence="3">C2 domain-containing protein</fullName>
    </recommendedName>
</protein>
<comment type="caution">
    <text evidence="4">The sequence shown here is derived from an EMBL/GenBank/DDBJ whole genome shotgun (WGS) entry which is preliminary data.</text>
</comment>
<dbReference type="PROSITE" id="PS50004">
    <property type="entry name" value="C2"/>
    <property type="match status" value="1"/>
</dbReference>